<dbReference type="EMBL" id="QGGT01000003">
    <property type="protein sequence ID" value="PWK34204.1"/>
    <property type="molecule type" value="Genomic_DNA"/>
</dbReference>
<dbReference type="Gene3D" id="3.30.70.270">
    <property type="match status" value="1"/>
</dbReference>
<dbReference type="Gene3D" id="3.30.450.20">
    <property type="entry name" value="PAS domain"/>
    <property type="match status" value="2"/>
</dbReference>
<dbReference type="CDD" id="cd12915">
    <property type="entry name" value="PDC2_DGC_like"/>
    <property type="match status" value="1"/>
</dbReference>
<reference evidence="5 6" key="1">
    <citation type="submission" date="2018-05" db="EMBL/GenBank/DDBJ databases">
        <title>Genomic Encyclopedia of Type Strains, Phase IV (KMG-V): Genome sequencing to study the core and pangenomes of soil and plant-associated prokaryotes.</title>
        <authorList>
            <person name="Whitman W."/>
        </authorList>
    </citation>
    <scope>NUCLEOTIDE SEQUENCE [LARGE SCALE GENOMIC DNA]</scope>
    <source>
        <strain evidence="5 6">SLV-132</strain>
    </source>
</reference>
<dbReference type="InterPro" id="IPR054327">
    <property type="entry name" value="His-kinase-like_sensor"/>
</dbReference>
<dbReference type="InterPro" id="IPR000160">
    <property type="entry name" value="GGDEF_dom"/>
</dbReference>
<dbReference type="PROSITE" id="PS50887">
    <property type="entry name" value="GGDEF"/>
    <property type="match status" value="1"/>
</dbReference>
<sequence>MIVGALGTLLTLVAFGISVLTLWSARDTALVHAHETSRNVAAVLVNDIARTMDSSDRSLQMLIAALARPGIRAMDPTTRHEVLFNGTAAAKYVTGMGVTDDRGQLIDGCCSSTHKWDFSDRDYFRIHRAARDVGLYVSAAYRARSRGGVEAIALSRRIDRDDGAFAGVAVLAIDVDYFRQLLAQLDVGRSGVTAIVRTDGSVIARNPSSAVVPASNLRQSPTFPRMVNEPSGFYEARSPIDGVVRLYTYRRVPGTPFIAVVAPAKEEALASWARLCWGVGSASFAISVAFCTVVWLLSFALRDRVRAQDHLMELTQTDSLTGLRNRRALSTALESEWARLQRDDGYLSVIFVDADNFKYYNDRFGHATGDDALRLLASHLLRHARQHNGLAARYGGEEFVVVLPDTGASDGLRIAEAIRHDVEHHRASALPPFTVSIGGATTRGSSSGSIDNLTRSADDALYQAKREGRNRVIWRSVRCEDACIADMQTAA</sequence>
<evidence type="ECO:0000256" key="3">
    <source>
        <dbReference type="SAM" id="Phobius"/>
    </source>
</evidence>
<organism evidence="5 6">
    <name type="scientific">Cupriavidus plantarum</name>
    <dbReference type="NCBI Taxonomy" id="942865"/>
    <lineage>
        <taxon>Bacteria</taxon>
        <taxon>Pseudomonadati</taxon>
        <taxon>Pseudomonadota</taxon>
        <taxon>Betaproteobacteria</taxon>
        <taxon>Burkholderiales</taxon>
        <taxon>Burkholderiaceae</taxon>
        <taxon>Cupriavidus</taxon>
    </lineage>
</organism>
<evidence type="ECO:0000259" key="4">
    <source>
        <dbReference type="PROSITE" id="PS50887"/>
    </source>
</evidence>
<dbReference type="InterPro" id="IPR043128">
    <property type="entry name" value="Rev_trsase/Diguanyl_cyclase"/>
</dbReference>
<dbReference type="NCBIfam" id="TIGR00254">
    <property type="entry name" value="GGDEF"/>
    <property type="match status" value="1"/>
</dbReference>
<dbReference type="Pfam" id="PF22588">
    <property type="entry name" value="dCache_1_like"/>
    <property type="match status" value="1"/>
</dbReference>
<dbReference type="CDD" id="cd01949">
    <property type="entry name" value="GGDEF"/>
    <property type="match status" value="1"/>
</dbReference>
<keyword evidence="3" id="KW-1133">Transmembrane helix</keyword>
<evidence type="ECO:0000313" key="6">
    <source>
        <dbReference type="Proteomes" id="UP000245754"/>
    </source>
</evidence>
<keyword evidence="6" id="KW-1185">Reference proteome</keyword>
<dbReference type="SMART" id="SM00267">
    <property type="entry name" value="GGDEF"/>
    <property type="match status" value="1"/>
</dbReference>
<keyword evidence="3" id="KW-0812">Transmembrane</keyword>
<proteinExistence type="predicted"/>
<evidence type="ECO:0000256" key="2">
    <source>
        <dbReference type="ARBA" id="ARBA00034247"/>
    </source>
</evidence>
<accession>A0A316FAE1</accession>
<dbReference type="CDD" id="cd12914">
    <property type="entry name" value="PDC1_DGC_like"/>
    <property type="match status" value="1"/>
</dbReference>
<feature type="transmembrane region" description="Helical" evidence="3">
    <location>
        <begin position="277"/>
        <end position="301"/>
    </location>
</feature>
<dbReference type="SUPFAM" id="SSF55073">
    <property type="entry name" value="Nucleotide cyclase"/>
    <property type="match status" value="1"/>
</dbReference>
<comment type="caution">
    <text evidence="5">The sequence shown here is derived from an EMBL/GenBank/DDBJ whole genome shotgun (WGS) entry which is preliminary data.</text>
</comment>
<name>A0A316FAE1_9BURK</name>
<feature type="domain" description="GGDEF" evidence="4">
    <location>
        <begin position="345"/>
        <end position="477"/>
    </location>
</feature>
<dbReference type="PANTHER" id="PTHR45138">
    <property type="entry name" value="REGULATORY COMPONENTS OF SENSORY TRANSDUCTION SYSTEM"/>
    <property type="match status" value="1"/>
</dbReference>
<dbReference type="PANTHER" id="PTHR45138:SF9">
    <property type="entry name" value="DIGUANYLATE CYCLASE DGCM-RELATED"/>
    <property type="match status" value="1"/>
</dbReference>
<dbReference type="Proteomes" id="UP000245754">
    <property type="component" value="Unassembled WGS sequence"/>
</dbReference>
<dbReference type="FunFam" id="3.30.70.270:FF:000001">
    <property type="entry name" value="Diguanylate cyclase domain protein"/>
    <property type="match status" value="1"/>
</dbReference>
<dbReference type="GO" id="GO:1902201">
    <property type="term" value="P:negative regulation of bacterial-type flagellum-dependent cell motility"/>
    <property type="evidence" value="ECO:0007669"/>
    <property type="project" value="TreeGrafter"/>
</dbReference>
<evidence type="ECO:0000313" key="5">
    <source>
        <dbReference type="EMBL" id="PWK34204.1"/>
    </source>
</evidence>
<dbReference type="GO" id="GO:0043709">
    <property type="term" value="P:cell adhesion involved in single-species biofilm formation"/>
    <property type="evidence" value="ECO:0007669"/>
    <property type="project" value="TreeGrafter"/>
</dbReference>
<dbReference type="GO" id="GO:0005886">
    <property type="term" value="C:plasma membrane"/>
    <property type="evidence" value="ECO:0007669"/>
    <property type="project" value="TreeGrafter"/>
</dbReference>
<comment type="catalytic activity">
    <reaction evidence="2">
        <text>2 GTP = 3',3'-c-di-GMP + 2 diphosphate</text>
        <dbReference type="Rhea" id="RHEA:24898"/>
        <dbReference type="ChEBI" id="CHEBI:33019"/>
        <dbReference type="ChEBI" id="CHEBI:37565"/>
        <dbReference type="ChEBI" id="CHEBI:58805"/>
        <dbReference type="EC" id="2.7.7.65"/>
    </reaction>
</comment>
<dbReference type="InterPro" id="IPR050469">
    <property type="entry name" value="Diguanylate_Cyclase"/>
</dbReference>
<dbReference type="EC" id="2.7.7.65" evidence="1"/>
<dbReference type="AlphaFoldDB" id="A0A316FAE1"/>
<dbReference type="GO" id="GO:0052621">
    <property type="term" value="F:diguanylate cyclase activity"/>
    <property type="evidence" value="ECO:0007669"/>
    <property type="project" value="UniProtKB-EC"/>
</dbReference>
<keyword evidence="3" id="KW-0472">Membrane</keyword>
<gene>
    <name evidence="5" type="ORF">C7419_103523</name>
</gene>
<dbReference type="Pfam" id="PF00990">
    <property type="entry name" value="GGDEF"/>
    <property type="match status" value="1"/>
</dbReference>
<protein>
    <recommendedName>
        <fullName evidence="1">diguanylate cyclase</fullName>
        <ecNumber evidence="1">2.7.7.65</ecNumber>
    </recommendedName>
</protein>
<dbReference type="InterPro" id="IPR029787">
    <property type="entry name" value="Nucleotide_cyclase"/>
</dbReference>
<evidence type="ECO:0000256" key="1">
    <source>
        <dbReference type="ARBA" id="ARBA00012528"/>
    </source>
</evidence>